<dbReference type="EMBL" id="BNBA01000022">
    <property type="protein sequence ID" value="GHH56631.1"/>
    <property type="molecule type" value="Genomic_DNA"/>
</dbReference>
<organism evidence="4 5">
    <name type="scientific">Xanthomonas boreopolis</name>
    <dbReference type="NCBI Taxonomy" id="86183"/>
    <lineage>
        <taxon>Bacteria</taxon>
        <taxon>Pseudomonadati</taxon>
        <taxon>Pseudomonadota</taxon>
        <taxon>Gammaproteobacteria</taxon>
        <taxon>Lysobacterales</taxon>
        <taxon>Lysobacteraceae</taxon>
        <taxon>Xanthomonas</taxon>
    </lineage>
</organism>
<feature type="region of interest" description="Disordered" evidence="1">
    <location>
        <begin position="251"/>
        <end position="273"/>
    </location>
</feature>
<dbReference type="InterPro" id="IPR025164">
    <property type="entry name" value="Toastrack_DUF4097"/>
</dbReference>
<reference evidence="4" key="2">
    <citation type="submission" date="2020-09" db="EMBL/GenBank/DDBJ databases">
        <authorList>
            <person name="Sun Q."/>
            <person name="Ohkuma M."/>
        </authorList>
    </citation>
    <scope>NUCLEOTIDE SEQUENCE</scope>
    <source>
        <strain evidence="4">JCM 13306</strain>
    </source>
</reference>
<evidence type="ECO:0000256" key="2">
    <source>
        <dbReference type="SAM" id="SignalP"/>
    </source>
</evidence>
<dbReference type="AlphaFoldDB" id="A0A919F9U0"/>
<feature type="chain" id="PRO_5037663656" description="DUF4097 domain-containing protein" evidence="2">
    <location>
        <begin position="19"/>
        <end position="273"/>
    </location>
</feature>
<keyword evidence="2" id="KW-0732">Signal</keyword>
<comment type="caution">
    <text evidence="4">The sequence shown here is derived from an EMBL/GenBank/DDBJ whole genome shotgun (WGS) entry which is preliminary data.</text>
</comment>
<protein>
    <recommendedName>
        <fullName evidence="3">DUF4097 domain-containing protein</fullName>
    </recommendedName>
</protein>
<dbReference type="RefSeq" id="WP_434025802.1">
    <property type="nucleotide sequence ID" value="NZ_BNBA01000022.1"/>
</dbReference>
<evidence type="ECO:0000259" key="3">
    <source>
        <dbReference type="Pfam" id="PF13349"/>
    </source>
</evidence>
<dbReference type="Proteomes" id="UP000623958">
    <property type="component" value="Unassembled WGS sequence"/>
</dbReference>
<gene>
    <name evidence="4" type="ORF">GCM10009090_26690</name>
</gene>
<feature type="domain" description="DUF4097" evidence="3">
    <location>
        <begin position="154"/>
        <end position="259"/>
    </location>
</feature>
<feature type="signal peptide" evidence="2">
    <location>
        <begin position="1"/>
        <end position="18"/>
    </location>
</feature>
<name>A0A919F9U0_9XANT</name>
<sequence>MRLLLTASLLMLAAPAMAEDQCKFSEPHSLALDLAGARSVLFKVNANDLHLQAAPGTGSALKGRACASNEDLLKDLKVTQRREGDRLVVELANDRPLKLTLGHSYSYLDIQATVPEALLVQLDVGSGDAWSTGGTVLSADVGSGDVDIRNVKGMVTAKTGSGDMKLQDIGGLKLLDVGSGDVTARTVRGPVEVGEVGSGDVKISSVAGSVRIGRIGSGDVELADVDGSVTVDSIGSGDLGVRNVSGNLELRRKGSGDVHHSGVRGSVSLPRKD</sequence>
<proteinExistence type="predicted"/>
<evidence type="ECO:0000313" key="5">
    <source>
        <dbReference type="Proteomes" id="UP000623958"/>
    </source>
</evidence>
<keyword evidence="5" id="KW-1185">Reference proteome</keyword>
<evidence type="ECO:0000313" key="4">
    <source>
        <dbReference type="EMBL" id="GHH56631.1"/>
    </source>
</evidence>
<accession>A0A919F9U0</accession>
<dbReference type="Pfam" id="PF13349">
    <property type="entry name" value="DUF4097"/>
    <property type="match status" value="1"/>
</dbReference>
<feature type="compositionally biased region" description="Basic and acidic residues" evidence="1">
    <location>
        <begin position="251"/>
        <end position="260"/>
    </location>
</feature>
<evidence type="ECO:0000256" key="1">
    <source>
        <dbReference type="SAM" id="MobiDB-lite"/>
    </source>
</evidence>
<reference evidence="4" key="1">
    <citation type="journal article" date="2014" name="Int. J. Syst. Evol. Microbiol.">
        <title>Complete genome sequence of Corynebacterium casei LMG S-19264T (=DSM 44701T), isolated from a smear-ripened cheese.</title>
        <authorList>
            <consortium name="US DOE Joint Genome Institute (JGI-PGF)"/>
            <person name="Walter F."/>
            <person name="Albersmeier A."/>
            <person name="Kalinowski J."/>
            <person name="Ruckert C."/>
        </authorList>
    </citation>
    <scope>NUCLEOTIDE SEQUENCE</scope>
    <source>
        <strain evidence="4">JCM 13306</strain>
    </source>
</reference>
<dbReference type="Gene3D" id="2.160.20.120">
    <property type="match status" value="1"/>
</dbReference>